<feature type="coiled-coil region" evidence="1">
    <location>
        <begin position="632"/>
        <end position="711"/>
    </location>
</feature>
<evidence type="ECO:0000256" key="2">
    <source>
        <dbReference type="SAM" id="MobiDB-lite"/>
    </source>
</evidence>
<evidence type="ECO:0000256" key="1">
    <source>
        <dbReference type="SAM" id="Coils"/>
    </source>
</evidence>
<dbReference type="InterPro" id="IPR027417">
    <property type="entry name" value="P-loop_NTPase"/>
</dbReference>
<protein>
    <submittedName>
        <fullName evidence="3">SbcC/MukB-like Walker B domain-containing protein</fullName>
    </submittedName>
</protein>
<feature type="region of interest" description="Disordered" evidence="2">
    <location>
        <begin position="602"/>
        <end position="621"/>
    </location>
</feature>
<dbReference type="PANTHER" id="PTHR32182">
    <property type="entry name" value="DNA REPLICATION AND REPAIR PROTEIN RECF"/>
    <property type="match status" value="1"/>
</dbReference>
<reference evidence="3" key="1">
    <citation type="submission" date="2023-07" db="EMBL/GenBank/DDBJ databases">
        <authorList>
            <person name="Kim M.K."/>
        </authorList>
    </citation>
    <scope>NUCLEOTIDE SEQUENCE</scope>
    <source>
        <strain evidence="3">M29</strain>
    </source>
</reference>
<proteinExistence type="predicted"/>
<sequence>MHALDFGFATALPGFRLHTLEIYNWGTFHGPVWQLSPGGSTTLLTGPNGAGKTTVVDALVTLLTPPQHRHFNQSSGTEAKRDRSIKSYMEGAYGTGQDAETGDVTAQVLRAGTGYYSWLSATFHHADLGQTLTLVQYRRFRQGELVTHYLVLPRAVSLKADEVLQARLAGEPAGWRTHLLAGGVFKETPSFEQYAAEWQRTVDVRSDKALTLFGKTVGMKMLGSLDEFVRREMLGDAGGEAAFRELYDAYRHLLEVYYLLQKARQQVQLLQPVVETGREYQQAEASRAALEIALAAVPEVFGQRKITVLRQVLAQRKQEAAAATTRQQALHEALQVLKPRISQLEFDVRNSDVGRKLELVREQLRSATQRLSQKREFHEQYAQLAQQVGLAMPTTAPEFDVARQQAEQQVAASKTTEEELETDLAGQLGRQQTAQQLREQGEKDLDALREQRTLIPREMTALRQRLCETLDIGPAQVPFIGELLQVKAEAAEWRPAIEKLLHGVGLQLLVPTALAARINRYMHETNLGGRLVYHRVEPGQGLVSGELGADSLLRKLDIAPKPLFEAWLRTHLYQHYNYCCTDDLARFEDGTEPLVLTSAGLTRTRHRHEKDDRPGKTGPRHYVLGWDKQAKRTALEDELRELQQRENAAAQAVGRIREARGQLRKKQEQLGLLLCVKSFEELDWATEKTRHQQLTQQQEQLQHQRDNDEALRRTQAQLVAARAEEAQVLADKTQVDKLLGGLENDVQRLTGQLQSETDAWPNTPSPVPAGLWLAAPLPDPATVEEADHQRATTESQLRTRHAGHAGQVQKLLPRLVNQMNQFRKPNQLPEAYAAQWYAECANLLASPDSLGDYELLHQRLSVENLPQYQQQFQKHLTTDVLQFVFKFRKTLAEQLRDVRGSIGELNEALVSIDFSRQPRAYIRLTATDVRDGATQGIAAFRARLNQAVPNQELLASRDPQQALIAFENLRTLLDELHRDDTMRRKVLDVRNWLQFGAEEVARETGQVINVYSNSGGRSGGEKAKLAYTVLAAAIAYQYNALKPGRHQPSFRFVVIDETFSKSDAANSTYALKLFAQLGLQLMIVTPLDNIPLAAPFIEHLHLVRRRPTFESEVWDLTLEQYRQRHAAPVAASTDEVPASA</sequence>
<dbReference type="Pfam" id="PF13555">
    <property type="entry name" value="AAA_29"/>
    <property type="match status" value="1"/>
</dbReference>
<organism evidence="3 4">
    <name type="scientific">Hymenobacter mellowenesis</name>
    <dbReference type="NCBI Taxonomy" id="3063995"/>
    <lineage>
        <taxon>Bacteria</taxon>
        <taxon>Pseudomonadati</taxon>
        <taxon>Bacteroidota</taxon>
        <taxon>Cytophagia</taxon>
        <taxon>Cytophagales</taxon>
        <taxon>Hymenobacteraceae</taxon>
        <taxon>Hymenobacter</taxon>
    </lineage>
</organism>
<dbReference type="Pfam" id="PF13558">
    <property type="entry name" value="SbcC_Walker_B"/>
    <property type="match status" value="1"/>
</dbReference>
<comment type="caution">
    <text evidence="3">The sequence shown here is derived from an EMBL/GenBank/DDBJ whole genome shotgun (WGS) entry which is preliminary data.</text>
</comment>
<evidence type="ECO:0000313" key="3">
    <source>
        <dbReference type="EMBL" id="MDO7846593.1"/>
    </source>
</evidence>
<keyword evidence="4" id="KW-1185">Reference proteome</keyword>
<dbReference type="SUPFAM" id="SSF52540">
    <property type="entry name" value="P-loop containing nucleoside triphosphate hydrolases"/>
    <property type="match status" value="1"/>
</dbReference>
<feature type="coiled-coil region" evidence="1">
    <location>
        <begin position="403"/>
        <end position="451"/>
    </location>
</feature>
<dbReference type="EMBL" id="JAUQSX010000004">
    <property type="protein sequence ID" value="MDO7846593.1"/>
    <property type="molecule type" value="Genomic_DNA"/>
</dbReference>
<evidence type="ECO:0000313" key="4">
    <source>
        <dbReference type="Proteomes" id="UP001167796"/>
    </source>
</evidence>
<dbReference type="Gene3D" id="3.40.1140.10">
    <property type="match status" value="1"/>
</dbReference>
<dbReference type="Proteomes" id="UP001167796">
    <property type="component" value="Unassembled WGS sequence"/>
</dbReference>
<dbReference type="PANTHER" id="PTHR32182:SF0">
    <property type="entry name" value="DNA REPLICATION AND REPAIR PROTEIN RECF"/>
    <property type="match status" value="1"/>
</dbReference>
<keyword evidence="1" id="KW-0175">Coiled coil</keyword>
<gene>
    <name evidence="3" type="ORF">Q5H92_09515</name>
</gene>
<accession>A0ABT9A9S9</accession>
<dbReference type="RefSeq" id="WP_305011280.1">
    <property type="nucleotide sequence ID" value="NZ_JAUQSX010000004.1"/>
</dbReference>
<name>A0ABT9A9S9_9BACT</name>
<dbReference type="CDD" id="cd00267">
    <property type="entry name" value="ABC_ATPase"/>
    <property type="match status" value="1"/>
</dbReference>